<evidence type="ECO:0000313" key="2">
    <source>
        <dbReference type="EMBL" id="MEQ2166220.1"/>
    </source>
</evidence>
<protein>
    <submittedName>
        <fullName evidence="2">Uncharacterized protein</fullName>
    </submittedName>
</protein>
<name>A0ABV0N498_9TELE</name>
<comment type="caution">
    <text evidence="2">The sequence shown here is derived from an EMBL/GenBank/DDBJ whole genome shotgun (WGS) entry which is preliminary data.</text>
</comment>
<dbReference type="SUPFAM" id="SSF52540">
    <property type="entry name" value="P-loop containing nucleoside triphosphate hydrolases"/>
    <property type="match status" value="1"/>
</dbReference>
<keyword evidence="3" id="KW-1185">Reference proteome</keyword>
<evidence type="ECO:0000256" key="1">
    <source>
        <dbReference type="ARBA" id="ARBA00022741"/>
    </source>
</evidence>
<dbReference type="Pfam" id="PF00071">
    <property type="entry name" value="Ras"/>
    <property type="match status" value="1"/>
</dbReference>
<dbReference type="EMBL" id="JAHRIO010023046">
    <property type="protein sequence ID" value="MEQ2166220.1"/>
    <property type="molecule type" value="Genomic_DNA"/>
</dbReference>
<dbReference type="InterPro" id="IPR001806">
    <property type="entry name" value="Small_GTPase"/>
</dbReference>
<evidence type="ECO:0000313" key="3">
    <source>
        <dbReference type="Proteomes" id="UP001476798"/>
    </source>
</evidence>
<dbReference type="InterPro" id="IPR027417">
    <property type="entry name" value="P-loop_NTPase"/>
</dbReference>
<proteinExistence type="predicted"/>
<keyword evidence="1" id="KW-0547">Nucleotide-binding</keyword>
<gene>
    <name evidence="2" type="ORF">GOODEAATRI_025675</name>
</gene>
<accession>A0ABV0N498</accession>
<reference evidence="2 3" key="1">
    <citation type="submission" date="2021-06" db="EMBL/GenBank/DDBJ databases">
        <authorList>
            <person name="Palmer J.M."/>
        </authorList>
    </citation>
    <scope>NUCLEOTIDE SEQUENCE [LARGE SCALE GENOMIC DNA]</scope>
    <source>
        <strain evidence="2 3">GA_2019</strain>
        <tissue evidence="2">Muscle</tissue>
    </source>
</reference>
<sequence>MFCQTKPEGRLQSEKYYLSQVQNPDKLHMRCLTMQQLIGDIFPCHLSPFPLFLLRFLIGNKSDLRDASRTDCQVSQELAMNLAKAHGMVFFETSAKNPPKKHINGRRGEREDLFQQSKVEDIVTAVGTTLKKHKTPLTAYSPAYSGSFKIYKKKQEKELWTCC</sequence>
<dbReference type="Gene3D" id="3.40.50.300">
    <property type="entry name" value="P-loop containing nucleotide triphosphate hydrolases"/>
    <property type="match status" value="1"/>
</dbReference>
<organism evidence="2 3">
    <name type="scientific">Goodea atripinnis</name>
    <dbReference type="NCBI Taxonomy" id="208336"/>
    <lineage>
        <taxon>Eukaryota</taxon>
        <taxon>Metazoa</taxon>
        <taxon>Chordata</taxon>
        <taxon>Craniata</taxon>
        <taxon>Vertebrata</taxon>
        <taxon>Euteleostomi</taxon>
        <taxon>Actinopterygii</taxon>
        <taxon>Neopterygii</taxon>
        <taxon>Teleostei</taxon>
        <taxon>Neoteleostei</taxon>
        <taxon>Acanthomorphata</taxon>
        <taxon>Ovalentaria</taxon>
        <taxon>Atherinomorphae</taxon>
        <taxon>Cyprinodontiformes</taxon>
        <taxon>Goodeidae</taxon>
        <taxon>Goodea</taxon>
    </lineage>
</organism>
<dbReference type="Proteomes" id="UP001476798">
    <property type="component" value="Unassembled WGS sequence"/>
</dbReference>